<evidence type="ECO:0000313" key="1">
    <source>
        <dbReference type="EMBL" id="KAJ8308076.1"/>
    </source>
</evidence>
<accession>A0ABQ9ES93</accession>
<name>A0ABQ9ES93_TEGGR</name>
<sequence length="243" mass="26425">MDKVEFRFKLGWTYGNGAGCTEALIGMYVTTGVSASERWICTKGCPTIITLSNTSYICTGASRSENWEQGEYTFKHQFTGKGPFTIGFSGGNWMNLDYGSATSWNVETVVDLRTRNDTKKINSSPISGSRPMYRGNTPHCSRLQYGCNNTLTLPMTDADGDIVKCRWSSGTECASVCNGLPNAVLDTDTCTLIFHSTSANQYTSNGWYAVALTVEDYPRSAISIGGATVLQTTPLSSVPIQVM</sequence>
<organism evidence="1 2">
    <name type="scientific">Tegillarca granosa</name>
    <name type="common">Malaysian cockle</name>
    <name type="synonym">Anadara granosa</name>
    <dbReference type="NCBI Taxonomy" id="220873"/>
    <lineage>
        <taxon>Eukaryota</taxon>
        <taxon>Metazoa</taxon>
        <taxon>Spiralia</taxon>
        <taxon>Lophotrochozoa</taxon>
        <taxon>Mollusca</taxon>
        <taxon>Bivalvia</taxon>
        <taxon>Autobranchia</taxon>
        <taxon>Pteriomorphia</taxon>
        <taxon>Arcoida</taxon>
        <taxon>Arcoidea</taxon>
        <taxon>Arcidae</taxon>
        <taxon>Tegillarca</taxon>
    </lineage>
</organism>
<gene>
    <name evidence="1" type="ORF">KUTeg_012950</name>
</gene>
<comment type="caution">
    <text evidence="1">The sequence shown here is derived from an EMBL/GenBank/DDBJ whole genome shotgun (WGS) entry which is preliminary data.</text>
</comment>
<reference evidence="1 2" key="1">
    <citation type="submission" date="2022-12" db="EMBL/GenBank/DDBJ databases">
        <title>Chromosome-level genome of Tegillarca granosa.</title>
        <authorList>
            <person name="Kim J."/>
        </authorList>
    </citation>
    <scope>NUCLEOTIDE SEQUENCE [LARGE SCALE GENOMIC DNA]</scope>
    <source>
        <strain evidence="1">Teg-2019</strain>
        <tissue evidence="1">Adductor muscle</tissue>
    </source>
</reference>
<protein>
    <submittedName>
        <fullName evidence="1">Uncharacterized protein</fullName>
    </submittedName>
</protein>
<keyword evidence="2" id="KW-1185">Reference proteome</keyword>
<evidence type="ECO:0000313" key="2">
    <source>
        <dbReference type="Proteomes" id="UP001217089"/>
    </source>
</evidence>
<proteinExistence type="predicted"/>
<dbReference type="EMBL" id="JARBDR010000657">
    <property type="protein sequence ID" value="KAJ8308076.1"/>
    <property type="molecule type" value="Genomic_DNA"/>
</dbReference>
<dbReference type="Proteomes" id="UP001217089">
    <property type="component" value="Unassembled WGS sequence"/>
</dbReference>